<accession>A0A1X0QE40</accession>
<keyword evidence="2" id="KW-1185">Reference proteome</keyword>
<evidence type="ECO:0000313" key="1">
    <source>
        <dbReference type="EMBL" id="ORD98012.1"/>
    </source>
</evidence>
<dbReference type="Proteomes" id="UP000192356">
    <property type="component" value="Unassembled WGS sequence"/>
</dbReference>
<protein>
    <submittedName>
        <fullName evidence="1">Uncharacterized protein</fullName>
    </submittedName>
</protein>
<sequence length="229" mass="27449">MSDSEQYKNLYYDSLNTIEREKITNKLEKEVLGIDERWTCFCIPMCYYIYDAMFNVSYISTPTVLLDNLEMIENFYKNKADIKEDLRFFFSGGDSEKIAKYNNLILENNQVEEESIDHRSLGIACIRYIKDNVLFLKGKIYKVFVAVYEDEREDKDFYVKRLPFIVYQRSLLKYLLKLSKLSKNVDHNKWDAVIFDKDYYDNTDNQINTRIFKDLSNTEYDIVDLAFYE</sequence>
<organism evidence="1 2">
    <name type="scientific">Hepatospora eriocheir</name>
    <dbReference type="NCBI Taxonomy" id="1081669"/>
    <lineage>
        <taxon>Eukaryota</taxon>
        <taxon>Fungi</taxon>
        <taxon>Fungi incertae sedis</taxon>
        <taxon>Microsporidia</taxon>
        <taxon>Hepatosporidae</taxon>
        <taxon>Hepatospora</taxon>
    </lineage>
</organism>
<reference evidence="1 2" key="1">
    <citation type="journal article" date="2017" name="Environ. Microbiol.">
        <title>Decay of the glycolytic pathway and adaptation to intranuclear parasitism within Enterocytozoonidae microsporidia.</title>
        <authorList>
            <person name="Wiredu Boakye D."/>
            <person name="Jaroenlak P."/>
            <person name="Prachumwat A."/>
            <person name="Williams T.A."/>
            <person name="Bateman K.S."/>
            <person name="Itsathitphaisarn O."/>
            <person name="Sritunyalucksana K."/>
            <person name="Paszkiewicz K.H."/>
            <person name="Moore K.A."/>
            <person name="Stentiford G.D."/>
            <person name="Williams B.A."/>
        </authorList>
    </citation>
    <scope>NUCLEOTIDE SEQUENCE [LARGE SCALE GENOMIC DNA]</scope>
    <source>
        <strain evidence="1 2">GB1</strain>
    </source>
</reference>
<dbReference type="VEuPathDB" id="MicrosporidiaDB:A0H76_543"/>
<dbReference type="AlphaFoldDB" id="A0A1X0QE40"/>
<dbReference type="EMBL" id="LVKB01000003">
    <property type="protein sequence ID" value="ORD98012.1"/>
    <property type="molecule type" value="Genomic_DNA"/>
</dbReference>
<comment type="caution">
    <text evidence="1">The sequence shown here is derived from an EMBL/GenBank/DDBJ whole genome shotgun (WGS) entry which is preliminary data.</text>
</comment>
<proteinExistence type="predicted"/>
<name>A0A1X0QE40_9MICR</name>
<dbReference type="VEuPathDB" id="MicrosporidiaDB:HERIO_111"/>
<evidence type="ECO:0000313" key="2">
    <source>
        <dbReference type="Proteomes" id="UP000192356"/>
    </source>
</evidence>
<gene>
    <name evidence="1" type="ORF">HERIO_111</name>
</gene>